<sequence>MTGALPHQGKIYSGWIVLSACFVSAMLIVGATIYSFQLFVIPVTEEFGISRATANNAYISMLVGLALWSPLVGRLLDKFNAKYVIMFGALCFGGAFTLVAVAQNLLVMLVGIFVMLSIAVCSCGGLAGNAVTVRWFQKRRGRALGIMSVTSSVGGAMMVPIVSYLITAYGWRMAMIITGWSVAVIIFILVGLFVRGRPVQTDIDNFDEFDVPEGGQESSQESGDDKTMTLKQIVTTRNYWLVAMGCGLLLASDQAVLTSKFPFLVDSGLTVLQATTIISTMTISAVAGKLIIGFMADYFDVRHLFALVALFHFLLLAVFLMRPDYWSLLIFVSIFGAAVGGIYPVWSSLTASAFGPASIGSVLGFMAPVMQGLSIIFVGFIGEVHSQTGAYDVAFQGFMVTVVLSVFFIYAMRVPPKSFGVPIKG</sequence>
<evidence type="ECO:0000256" key="1">
    <source>
        <dbReference type="ARBA" id="ARBA00022692"/>
    </source>
</evidence>
<feature type="transmembrane region" description="Helical" evidence="5">
    <location>
        <begin position="108"/>
        <end position="131"/>
    </location>
</feature>
<keyword evidence="8" id="KW-1185">Reference proteome</keyword>
<dbReference type="InterPro" id="IPR036259">
    <property type="entry name" value="MFS_trans_sf"/>
</dbReference>
<dbReference type="PANTHER" id="PTHR11360:SF290">
    <property type="entry name" value="MONOCARBOXYLATE MFS PERMEASE"/>
    <property type="match status" value="1"/>
</dbReference>
<dbReference type="Gene3D" id="1.20.1250.20">
    <property type="entry name" value="MFS general substrate transporter like domains"/>
    <property type="match status" value="2"/>
</dbReference>
<reference evidence="7 8" key="1">
    <citation type="journal article" date="2012" name="J. Bacteriol.">
        <title>Genome Sequence of Strain IMCC14465, Isolated from the East Sea, Belonging to the PS1 Clade of Alphaproteobacteria.</title>
        <authorList>
            <person name="Yang S.J."/>
            <person name="Kang I."/>
            <person name="Cho J.C."/>
        </authorList>
    </citation>
    <scope>NUCLEOTIDE SEQUENCE [LARGE SCALE GENOMIC DNA]</scope>
    <source>
        <strain evidence="7 8">IMCC14465</strain>
    </source>
</reference>
<dbReference type="Proteomes" id="UP000004836">
    <property type="component" value="Unassembled WGS sequence"/>
</dbReference>
<keyword evidence="2 5" id="KW-1133">Transmembrane helix</keyword>
<dbReference type="InterPro" id="IPR050327">
    <property type="entry name" value="Proton-linked_MCT"/>
</dbReference>
<feature type="transmembrane region" description="Helical" evidence="5">
    <location>
        <begin position="269"/>
        <end position="292"/>
    </location>
</feature>
<evidence type="ECO:0000256" key="4">
    <source>
        <dbReference type="SAM" id="MobiDB-lite"/>
    </source>
</evidence>
<keyword evidence="3 5" id="KW-0472">Membrane</keyword>
<accession>J9A439</accession>
<feature type="region of interest" description="Disordered" evidence="4">
    <location>
        <begin position="206"/>
        <end position="227"/>
    </location>
</feature>
<evidence type="ECO:0000259" key="6">
    <source>
        <dbReference type="PROSITE" id="PS50850"/>
    </source>
</evidence>
<evidence type="ECO:0000256" key="2">
    <source>
        <dbReference type="ARBA" id="ARBA00022989"/>
    </source>
</evidence>
<feature type="domain" description="Major facilitator superfamily (MFS) profile" evidence="6">
    <location>
        <begin position="16"/>
        <end position="417"/>
    </location>
</feature>
<feature type="transmembrane region" description="Helical" evidence="5">
    <location>
        <begin position="57"/>
        <end position="76"/>
    </location>
</feature>
<dbReference type="STRING" id="1220535.IMCC14465_08910"/>
<evidence type="ECO:0000256" key="3">
    <source>
        <dbReference type="ARBA" id="ARBA00023136"/>
    </source>
</evidence>
<dbReference type="AlphaFoldDB" id="J9A439"/>
<feature type="transmembrane region" description="Helical" evidence="5">
    <location>
        <begin position="393"/>
        <end position="412"/>
    </location>
</feature>
<name>J9A439_9PROT</name>
<dbReference type="GO" id="GO:0022857">
    <property type="term" value="F:transmembrane transporter activity"/>
    <property type="evidence" value="ECO:0007669"/>
    <property type="project" value="InterPro"/>
</dbReference>
<dbReference type="PROSITE" id="PS50850">
    <property type="entry name" value="MFS"/>
    <property type="match status" value="1"/>
</dbReference>
<protein>
    <recommendedName>
        <fullName evidence="6">Major facilitator superfamily (MFS) profile domain-containing protein</fullName>
    </recommendedName>
</protein>
<comment type="caution">
    <text evidence="7">The sequence shown here is derived from an EMBL/GenBank/DDBJ whole genome shotgun (WGS) entry which is preliminary data.</text>
</comment>
<feature type="transmembrane region" description="Helical" evidence="5">
    <location>
        <begin position="358"/>
        <end position="381"/>
    </location>
</feature>
<evidence type="ECO:0000256" key="5">
    <source>
        <dbReference type="SAM" id="Phobius"/>
    </source>
</evidence>
<dbReference type="eggNOG" id="COG2271">
    <property type="taxonomic scope" value="Bacteria"/>
</dbReference>
<gene>
    <name evidence="7" type="ORF">IMCC14465_08910</name>
</gene>
<feature type="transmembrane region" description="Helical" evidence="5">
    <location>
        <begin position="143"/>
        <end position="167"/>
    </location>
</feature>
<evidence type="ECO:0000313" key="8">
    <source>
        <dbReference type="Proteomes" id="UP000004836"/>
    </source>
</evidence>
<feature type="transmembrane region" description="Helical" evidence="5">
    <location>
        <begin position="326"/>
        <end position="346"/>
    </location>
</feature>
<feature type="transmembrane region" description="Helical" evidence="5">
    <location>
        <begin position="173"/>
        <end position="194"/>
    </location>
</feature>
<feature type="transmembrane region" description="Helical" evidence="5">
    <location>
        <begin position="12"/>
        <end position="37"/>
    </location>
</feature>
<feature type="transmembrane region" description="Helical" evidence="5">
    <location>
        <begin position="304"/>
        <end position="320"/>
    </location>
</feature>
<dbReference type="InterPro" id="IPR020846">
    <property type="entry name" value="MFS_dom"/>
</dbReference>
<evidence type="ECO:0000313" key="7">
    <source>
        <dbReference type="EMBL" id="EJW21095.1"/>
    </source>
</evidence>
<dbReference type="EMBL" id="ALYF01000003">
    <property type="protein sequence ID" value="EJW21095.1"/>
    <property type="molecule type" value="Genomic_DNA"/>
</dbReference>
<proteinExistence type="predicted"/>
<dbReference type="SUPFAM" id="SSF103473">
    <property type="entry name" value="MFS general substrate transporter"/>
    <property type="match status" value="1"/>
</dbReference>
<dbReference type="PANTHER" id="PTHR11360">
    <property type="entry name" value="MONOCARBOXYLATE TRANSPORTER"/>
    <property type="match status" value="1"/>
</dbReference>
<dbReference type="Pfam" id="PF07690">
    <property type="entry name" value="MFS_1"/>
    <property type="match status" value="1"/>
</dbReference>
<feature type="transmembrane region" description="Helical" evidence="5">
    <location>
        <begin position="238"/>
        <end position="257"/>
    </location>
</feature>
<organism evidence="7 8">
    <name type="scientific">alpha proteobacterium IMCC14465</name>
    <dbReference type="NCBI Taxonomy" id="1220535"/>
    <lineage>
        <taxon>Bacteria</taxon>
        <taxon>Pseudomonadati</taxon>
        <taxon>Pseudomonadota</taxon>
        <taxon>Alphaproteobacteria</taxon>
        <taxon>PS1 clade</taxon>
    </lineage>
</organism>
<dbReference type="OrthoDB" id="9796632at2"/>
<dbReference type="InterPro" id="IPR011701">
    <property type="entry name" value="MFS"/>
</dbReference>
<keyword evidence="1 5" id="KW-0812">Transmembrane</keyword>
<feature type="transmembrane region" description="Helical" evidence="5">
    <location>
        <begin position="83"/>
        <end position="102"/>
    </location>
</feature>